<dbReference type="OrthoDB" id="6305173at2"/>
<reference evidence="3" key="1">
    <citation type="submission" date="2016-10" db="EMBL/GenBank/DDBJ databases">
        <authorList>
            <person name="Varghese N."/>
            <person name="Submissions S."/>
        </authorList>
    </citation>
    <scope>NUCLEOTIDE SEQUENCE [LARGE SCALE GENOMIC DNA]</scope>
    <source>
        <strain evidence="3">DSM 26922</strain>
    </source>
</reference>
<dbReference type="AlphaFoldDB" id="A0A1H2VXY3"/>
<keyword evidence="3" id="KW-1185">Reference proteome</keyword>
<evidence type="ECO:0000313" key="2">
    <source>
        <dbReference type="EMBL" id="SDW72844.1"/>
    </source>
</evidence>
<dbReference type="InterPro" id="IPR028992">
    <property type="entry name" value="Hedgehog/Intein_dom"/>
</dbReference>
<dbReference type="Pfam" id="PF13403">
    <property type="entry name" value="Hint_2"/>
    <property type="match status" value="1"/>
</dbReference>
<dbReference type="EMBL" id="FNOI01000002">
    <property type="protein sequence ID" value="SDW72844.1"/>
    <property type="molecule type" value="Genomic_DNA"/>
</dbReference>
<evidence type="ECO:0000259" key="1">
    <source>
        <dbReference type="Pfam" id="PF13403"/>
    </source>
</evidence>
<dbReference type="Proteomes" id="UP000199441">
    <property type="component" value="Unassembled WGS sequence"/>
</dbReference>
<dbReference type="RefSeq" id="WP_089946436.1">
    <property type="nucleotide sequence ID" value="NZ_FNOI01000002.1"/>
</dbReference>
<accession>A0A1H2VXY3</accession>
<evidence type="ECO:0000313" key="3">
    <source>
        <dbReference type="Proteomes" id="UP000199441"/>
    </source>
</evidence>
<feature type="domain" description="Hedgehog/Intein (Hint)" evidence="1">
    <location>
        <begin position="58"/>
        <end position="173"/>
    </location>
</feature>
<name>A0A1H2VXY3_9RHOB</name>
<proteinExistence type="predicted"/>
<sequence>MKRVSVKLEGQAADFGRFAMSERIAMRANDRTTYGADVQTAFSNINDLPQAPANTGMMAHTRVASPDGPRRIDELKAGALVLNAQGQTTTVRHVLTTDAPRNSFMIRAPYFGLDQDLVLAPEQKIVISSVIAEYLFGEETIMVPVWALNDGTKVGHYETRKSDRMYQLQLDSPAPLAIGRCEVSALHKTGATDGYVLSDAEARCFATEYRTGFHN</sequence>
<gene>
    <name evidence="2" type="ORF">SAMN04488001_1653</name>
</gene>
<dbReference type="STRING" id="670155.SAMN04488001_1653"/>
<protein>
    <submittedName>
        <fullName evidence="2">Hint domain-containing protein</fullName>
    </submittedName>
</protein>
<organism evidence="2 3">
    <name type="scientific">Litoreibacter albidus</name>
    <dbReference type="NCBI Taxonomy" id="670155"/>
    <lineage>
        <taxon>Bacteria</taxon>
        <taxon>Pseudomonadati</taxon>
        <taxon>Pseudomonadota</taxon>
        <taxon>Alphaproteobacteria</taxon>
        <taxon>Rhodobacterales</taxon>
        <taxon>Roseobacteraceae</taxon>
        <taxon>Litoreibacter</taxon>
    </lineage>
</organism>